<name>A0A098Y8H8_9ACTN</name>
<keyword evidence="2" id="KW-1185">Reference proteome</keyword>
<protein>
    <submittedName>
        <fullName evidence="1">Uncharacterized protein</fullName>
    </submittedName>
</protein>
<reference evidence="1 2" key="1">
    <citation type="submission" date="2014-07" db="EMBL/GenBank/DDBJ databases">
        <title>Biosystematic studies on Modestobacter strains isolated from extreme hyper-arid desert soil and from historic building.</title>
        <authorList>
            <person name="Bukarasam K."/>
            <person name="Bull A."/>
            <person name="Girard G."/>
            <person name="van Wezel G."/>
            <person name="Goodfellow M."/>
        </authorList>
    </citation>
    <scope>NUCLEOTIDE SEQUENCE [LARGE SCALE GENOMIC DNA]</scope>
    <source>
        <strain evidence="1 2">KNN45-2b</strain>
    </source>
</reference>
<comment type="caution">
    <text evidence="1">The sequence shown here is derived from an EMBL/GenBank/DDBJ whole genome shotgun (WGS) entry which is preliminary data.</text>
</comment>
<gene>
    <name evidence="1" type="ORF">IN07_10820</name>
</gene>
<evidence type="ECO:0000313" key="1">
    <source>
        <dbReference type="EMBL" id="KGH46735.1"/>
    </source>
</evidence>
<evidence type="ECO:0000313" key="2">
    <source>
        <dbReference type="Proteomes" id="UP000029713"/>
    </source>
</evidence>
<organism evidence="1 2">
    <name type="scientific">Modestobacter caceresii</name>
    <dbReference type="NCBI Taxonomy" id="1522368"/>
    <lineage>
        <taxon>Bacteria</taxon>
        <taxon>Bacillati</taxon>
        <taxon>Actinomycetota</taxon>
        <taxon>Actinomycetes</taxon>
        <taxon>Geodermatophilales</taxon>
        <taxon>Geodermatophilaceae</taxon>
        <taxon>Modestobacter</taxon>
    </lineage>
</organism>
<sequence>MIGASVAVAGTAVAVTGTPPFGDVPSAAAAGEERFTSRGRAVAIQKIGNSAHAVINGRHGVHIERMLDGYATHLLPFGTYKSPRKLVEAVIQAEDAGLLII</sequence>
<proteinExistence type="predicted"/>
<dbReference type="Proteomes" id="UP000029713">
    <property type="component" value="Unassembled WGS sequence"/>
</dbReference>
<dbReference type="AlphaFoldDB" id="A0A098Y8H8"/>
<dbReference type="EMBL" id="JPMX01000042">
    <property type="protein sequence ID" value="KGH46735.1"/>
    <property type="molecule type" value="Genomic_DNA"/>
</dbReference>
<accession>A0A098Y8H8</accession>